<protein>
    <submittedName>
        <fullName evidence="1">Uncharacterized protein</fullName>
    </submittedName>
</protein>
<keyword evidence="1" id="KW-0614">Plasmid</keyword>
<sequence length="91" mass="10433">MIGRLDRRLARLDHRIWAAHGRVETAYALNLDEAHKQEAFRALDALLAERDALRREWSAPVRRERPRPPVRALFGPGEDEVPVYDPGALVL</sequence>
<geneLocation type="plasmid" evidence="1 2">
    <name>unnamed1</name>
</geneLocation>
<dbReference type="KEGG" id="rmar:GBA65_21970"/>
<dbReference type="RefSeq" id="WP_166398817.1">
    <property type="nucleotide sequence ID" value="NZ_CP045122.1"/>
</dbReference>
<name>A0A6G8Q3M9_9ACTN</name>
<dbReference type="Proteomes" id="UP000502706">
    <property type="component" value="Plasmid unnamed1"/>
</dbReference>
<keyword evidence="2" id="KW-1185">Reference proteome</keyword>
<reference evidence="1 2" key="1">
    <citation type="submission" date="2019-10" db="EMBL/GenBank/DDBJ databases">
        <title>Rubrobacter sp nov SCSIO 52915 isolated from a deep-sea sediment in the South China Sea.</title>
        <authorList>
            <person name="Chen R.W."/>
        </authorList>
    </citation>
    <scope>NUCLEOTIDE SEQUENCE [LARGE SCALE GENOMIC DNA]</scope>
    <source>
        <strain evidence="1 2">SCSIO 52915</strain>
        <plasmid evidence="1 2">unnamed1</plasmid>
    </source>
</reference>
<gene>
    <name evidence="1" type="ORF">GBA65_21970</name>
</gene>
<organism evidence="1 2">
    <name type="scientific">Rubrobacter marinus</name>
    <dbReference type="NCBI Taxonomy" id="2653852"/>
    <lineage>
        <taxon>Bacteria</taxon>
        <taxon>Bacillati</taxon>
        <taxon>Actinomycetota</taxon>
        <taxon>Rubrobacteria</taxon>
        <taxon>Rubrobacterales</taxon>
        <taxon>Rubrobacteraceae</taxon>
        <taxon>Rubrobacter</taxon>
    </lineage>
</organism>
<proteinExistence type="predicted"/>
<evidence type="ECO:0000313" key="2">
    <source>
        <dbReference type="Proteomes" id="UP000502706"/>
    </source>
</evidence>
<accession>A0A6G8Q3M9</accession>
<dbReference type="AlphaFoldDB" id="A0A6G8Q3M9"/>
<dbReference type="EMBL" id="CP045122">
    <property type="protein sequence ID" value="QIN81104.1"/>
    <property type="molecule type" value="Genomic_DNA"/>
</dbReference>
<evidence type="ECO:0000313" key="1">
    <source>
        <dbReference type="EMBL" id="QIN81104.1"/>
    </source>
</evidence>